<feature type="transmembrane region" description="Helical" evidence="10">
    <location>
        <begin position="169"/>
        <end position="190"/>
    </location>
</feature>
<feature type="transmembrane region" description="Helical" evidence="10">
    <location>
        <begin position="422"/>
        <end position="442"/>
    </location>
</feature>
<evidence type="ECO:0000256" key="4">
    <source>
        <dbReference type="ARBA" id="ARBA00022554"/>
    </source>
</evidence>
<dbReference type="PANTHER" id="PTHR22950">
    <property type="entry name" value="AMINO ACID TRANSPORTER"/>
    <property type="match status" value="1"/>
</dbReference>
<sequence length="508" mass="56090">MPKNIQPHDPEYHVVNGNLIYDELRSNRFSADSTNTDDFAIYDFEEHTGTVPSSTINLCNTILGSGLLAMPFAVASVGLALGLGLVVFSALASGFGLYLLAKCAEKIPKRKSSFFSVAEITYPKAAILFDAAVAIKCFGVSVSYLIIFGDLMPQVFAYFTANTALSSNFILTNRVFWITVAAVMMIPLAFQRRLDALKYTSLVALFAVLYLIISITQFYFYGERDPLPKDDIKLIKLDFSIIKNLPLFVFAFTCHQNIFSIHNELRNNSSKNVNKVITSSISICMFVYIWVATLGYLTFGSKTDSNILKLSIFVVSAYPLQCHPARASIGRMLYAFFPKLAEPQFSPIIPQNIQSNNQPSAPDYHSSQPSSSMSPNPTQVSYSTILKSNDNPRSSIDSNLSHSQTNRNSLEQQTLSHVNKELNTSLFFIITTCLLVSSYLLAVSVKSLGLVLMVVGSTGSTSISFILPGLMYYKISQGSKLTIIRIMAVLLAIYGLFVMFVSLIVKVL</sequence>
<protein>
    <submittedName>
        <fullName evidence="12">Vacuolar amino acid transporter 7</fullName>
    </submittedName>
</protein>
<dbReference type="OrthoDB" id="438545at2759"/>
<feature type="transmembrane region" description="Helical" evidence="10">
    <location>
        <begin position="202"/>
        <end position="221"/>
    </location>
</feature>
<evidence type="ECO:0000256" key="3">
    <source>
        <dbReference type="ARBA" id="ARBA00022448"/>
    </source>
</evidence>
<dbReference type="AlphaFoldDB" id="A0A1R1YLW0"/>
<feature type="transmembrane region" description="Helical" evidence="10">
    <location>
        <begin position="448"/>
        <end position="471"/>
    </location>
</feature>
<keyword evidence="7 10" id="KW-1133">Transmembrane helix</keyword>
<keyword evidence="13" id="KW-1185">Reference proteome</keyword>
<evidence type="ECO:0000256" key="7">
    <source>
        <dbReference type="ARBA" id="ARBA00022989"/>
    </source>
</evidence>
<reference evidence="13" key="1">
    <citation type="submission" date="2017-01" db="EMBL/GenBank/DDBJ databases">
        <authorList>
            <person name="Wang Y."/>
            <person name="White M."/>
            <person name="Kvist S."/>
            <person name="Moncalvo J.-M."/>
        </authorList>
    </citation>
    <scope>NUCLEOTIDE SEQUENCE [LARGE SCALE GENOMIC DNA]</scope>
    <source>
        <strain evidence="13">ID-206-W2</strain>
    </source>
</reference>
<evidence type="ECO:0000256" key="9">
    <source>
        <dbReference type="SAM" id="MobiDB-lite"/>
    </source>
</evidence>
<gene>
    <name evidence="12" type="ORF">AYI69_g2747</name>
</gene>
<keyword evidence="8 10" id="KW-0472">Membrane</keyword>
<evidence type="ECO:0000256" key="6">
    <source>
        <dbReference type="ARBA" id="ARBA00022970"/>
    </source>
</evidence>
<feature type="transmembrane region" description="Helical" evidence="10">
    <location>
        <begin position="122"/>
        <end position="149"/>
    </location>
</feature>
<dbReference type="InterPro" id="IPR013057">
    <property type="entry name" value="AA_transpt_TM"/>
</dbReference>
<dbReference type="Proteomes" id="UP000187429">
    <property type="component" value="Unassembled WGS sequence"/>
</dbReference>
<evidence type="ECO:0000313" key="13">
    <source>
        <dbReference type="Proteomes" id="UP000187429"/>
    </source>
</evidence>
<feature type="transmembrane region" description="Helical" evidence="10">
    <location>
        <begin position="276"/>
        <end position="299"/>
    </location>
</feature>
<comment type="subcellular location">
    <subcellularLocation>
        <location evidence="1">Vacuole membrane</location>
        <topology evidence="1">Multi-pass membrane protein</topology>
    </subcellularLocation>
</comment>
<evidence type="ECO:0000259" key="11">
    <source>
        <dbReference type="Pfam" id="PF01490"/>
    </source>
</evidence>
<keyword evidence="4" id="KW-0926">Vacuole</keyword>
<feature type="domain" description="Amino acid transporter transmembrane" evidence="11">
    <location>
        <begin position="47"/>
        <end position="505"/>
    </location>
</feature>
<evidence type="ECO:0000256" key="2">
    <source>
        <dbReference type="ARBA" id="ARBA00008066"/>
    </source>
</evidence>
<evidence type="ECO:0000313" key="12">
    <source>
        <dbReference type="EMBL" id="OMJ27805.1"/>
    </source>
</evidence>
<keyword evidence="6" id="KW-0029">Amino-acid transport</keyword>
<feature type="region of interest" description="Disordered" evidence="9">
    <location>
        <begin position="356"/>
        <end position="403"/>
    </location>
</feature>
<comment type="caution">
    <text evidence="12">The sequence shown here is derived from an EMBL/GenBank/DDBJ whole genome shotgun (WGS) entry which is preliminary data.</text>
</comment>
<dbReference type="GO" id="GO:0005313">
    <property type="term" value="F:L-glutamate transmembrane transporter activity"/>
    <property type="evidence" value="ECO:0007669"/>
    <property type="project" value="TreeGrafter"/>
</dbReference>
<name>A0A1R1YLW0_9FUNG</name>
<dbReference type="GO" id="GO:0015189">
    <property type="term" value="F:L-lysine transmembrane transporter activity"/>
    <property type="evidence" value="ECO:0007669"/>
    <property type="project" value="TreeGrafter"/>
</dbReference>
<organism evidence="12 13">
    <name type="scientific">Smittium culicis</name>
    <dbReference type="NCBI Taxonomy" id="133412"/>
    <lineage>
        <taxon>Eukaryota</taxon>
        <taxon>Fungi</taxon>
        <taxon>Fungi incertae sedis</taxon>
        <taxon>Zoopagomycota</taxon>
        <taxon>Kickxellomycotina</taxon>
        <taxon>Harpellomycetes</taxon>
        <taxon>Harpellales</taxon>
        <taxon>Legeriomycetaceae</taxon>
        <taxon>Smittium</taxon>
    </lineage>
</organism>
<feature type="compositionally biased region" description="Low complexity" evidence="9">
    <location>
        <begin position="360"/>
        <end position="377"/>
    </location>
</feature>
<proteinExistence type="inferred from homology"/>
<dbReference type="GO" id="GO:0000329">
    <property type="term" value="C:fungal-type vacuole membrane"/>
    <property type="evidence" value="ECO:0007669"/>
    <property type="project" value="TreeGrafter"/>
</dbReference>
<keyword evidence="3" id="KW-0813">Transport</keyword>
<dbReference type="GO" id="GO:0015194">
    <property type="term" value="F:L-serine transmembrane transporter activity"/>
    <property type="evidence" value="ECO:0007669"/>
    <property type="project" value="TreeGrafter"/>
</dbReference>
<evidence type="ECO:0000256" key="8">
    <source>
        <dbReference type="ARBA" id="ARBA00023136"/>
    </source>
</evidence>
<evidence type="ECO:0000256" key="10">
    <source>
        <dbReference type="SAM" id="Phobius"/>
    </source>
</evidence>
<dbReference type="Pfam" id="PF01490">
    <property type="entry name" value="Aa_trans"/>
    <property type="match status" value="1"/>
</dbReference>
<feature type="compositionally biased region" description="Polar residues" evidence="9">
    <location>
        <begin position="378"/>
        <end position="403"/>
    </location>
</feature>
<evidence type="ECO:0000256" key="1">
    <source>
        <dbReference type="ARBA" id="ARBA00004128"/>
    </source>
</evidence>
<dbReference type="EMBL" id="LSSM01000820">
    <property type="protein sequence ID" value="OMJ27805.1"/>
    <property type="molecule type" value="Genomic_DNA"/>
</dbReference>
<dbReference type="PANTHER" id="PTHR22950:SF678">
    <property type="entry name" value="VACUOLAR AMINO ACID TRANSPORTER 5-RELATED"/>
    <property type="match status" value="1"/>
</dbReference>
<comment type="similarity">
    <text evidence="2">Belongs to the amino acid/polyamine transporter 2 family.</text>
</comment>
<feature type="transmembrane region" description="Helical" evidence="10">
    <location>
        <begin position="72"/>
        <end position="101"/>
    </location>
</feature>
<keyword evidence="5 10" id="KW-0812">Transmembrane</keyword>
<dbReference type="GO" id="GO:0005302">
    <property type="term" value="F:L-tyrosine transmembrane transporter activity"/>
    <property type="evidence" value="ECO:0007669"/>
    <property type="project" value="TreeGrafter"/>
</dbReference>
<dbReference type="GO" id="GO:0005290">
    <property type="term" value="F:L-histidine transmembrane transporter activity"/>
    <property type="evidence" value="ECO:0007669"/>
    <property type="project" value="TreeGrafter"/>
</dbReference>
<dbReference type="GO" id="GO:0061459">
    <property type="term" value="F:L-arginine transmembrane transporter activity"/>
    <property type="evidence" value="ECO:0007669"/>
    <property type="project" value="TreeGrafter"/>
</dbReference>
<evidence type="ECO:0000256" key="5">
    <source>
        <dbReference type="ARBA" id="ARBA00022692"/>
    </source>
</evidence>
<accession>A0A1R1YLW0</accession>
<feature type="transmembrane region" description="Helical" evidence="10">
    <location>
        <begin position="483"/>
        <end position="505"/>
    </location>
</feature>